<feature type="domain" description="Cell envelope-related transcriptional attenuator" evidence="6">
    <location>
        <begin position="96"/>
        <end position="243"/>
    </location>
</feature>
<dbReference type="PANTHER" id="PTHR33392:SF3">
    <property type="entry name" value="POLYISOPRENYL-TEICHOIC ACID--PEPTIDOGLYCAN TEICHOIC ACID TRANSFERASE TAGT"/>
    <property type="match status" value="1"/>
</dbReference>
<organism evidence="7 8">
    <name type="scientific">Bacillus oleivorans</name>
    <dbReference type="NCBI Taxonomy" id="1448271"/>
    <lineage>
        <taxon>Bacteria</taxon>
        <taxon>Bacillati</taxon>
        <taxon>Bacillota</taxon>
        <taxon>Bacilli</taxon>
        <taxon>Bacillales</taxon>
        <taxon>Bacillaceae</taxon>
        <taxon>Bacillus</taxon>
    </lineage>
</organism>
<dbReference type="InterPro" id="IPR004474">
    <property type="entry name" value="LytR_CpsA_psr"/>
</dbReference>
<proteinExistence type="inferred from homology"/>
<sequence length="339" mass="38682">MNQNRHRFRMEQKKRKRKRVFLWVLVPLLVLAVGSSAYLAYLYNVAKTSAEESYDEDFNRETKYRKEAVNPEKDNVSVLFIGVDDSESRDYGEATRSDALMLATFNVEDKTVKLVSIPRDSYVYIDEVGYYTRINHAHAYGGPSLTMQTVEELLEIPIDYYVRLDFYAFMDVVDALGGIEAEVPYEIWEKDAEDNREAIHLLPGMQELNGEEALALARTRKLDNDMERGKRQQEILKAILDKAVSVGAITKYPEIMRDISANTKTNLTFDEMKSFVNYALSGDLQIENLQLKGSDSMINGAYYYQLDEAALAELKAVLQTHLELEGTSVAKSDDEDLTN</sequence>
<keyword evidence="5" id="KW-0472">Membrane</keyword>
<dbReference type="GO" id="GO:0071555">
    <property type="term" value="P:cell wall organization"/>
    <property type="evidence" value="ECO:0007669"/>
    <property type="project" value="UniProtKB-KW"/>
</dbReference>
<evidence type="ECO:0000259" key="6">
    <source>
        <dbReference type="Pfam" id="PF03816"/>
    </source>
</evidence>
<evidence type="ECO:0000256" key="4">
    <source>
        <dbReference type="ARBA" id="ARBA00022989"/>
    </source>
</evidence>
<dbReference type="PANTHER" id="PTHR33392">
    <property type="entry name" value="POLYISOPRENYL-TEICHOIC ACID--PEPTIDOGLYCAN TEICHOIC ACID TRANSFERASE TAGU"/>
    <property type="match status" value="1"/>
</dbReference>
<dbReference type="Pfam" id="PF03816">
    <property type="entry name" value="LytR_cpsA_psr"/>
    <property type="match status" value="1"/>
</dbReference>
<gene>
    <name evidence="7" type="ORF">SAMN05877753_106263</name>
</gene>
<evidence type="ECO:0000256" key="5">
    <source>
        <dbReference type="SAM" id="Phobius"/>
    </source>
</evidence>
<dbReference type="EMBL" id="OAOP01000006">
    <property type="protein sequence ID" value="SNX72946.1"/>
    <property type="molecule type" value="Genomic_DNA"/>
</dbReference>
<dbReference type="AlphaFoldDB" id="A0A285D0W8"/>
<evidence type="ECO:0000313" key="7">
    <source>
        <dbReference type="EMBL" id="SNX72946.1"/>
    </source>
</evidence>
<feature type="transmembrane region" description="Helical" evidence="5">
    <location>
        <begin position="20"/>
        <end position="43"/>
    </location>
</feature>
<keyword evidence="4 5" id="KW-1133">Transmembrane helix</keyword>
<accession>A0A285D0W8</accession>
<keyword evidence="8" id="KW-1185">Reference proteome</keyword>
<keyword evidence="3" id="KW-0735">Signal-anchor</keyword>
<keyword evidence="2 5" id="KW-0812">Transmembrane</keyword>
<dbReference type="RefSeq" id="WP_179714296.1">
    <property type="nucleotide sequence ID" value="NZ_JBEPMQ010000005.1"/>
</dbReference>
<evidence type="ECO:0000313" key="8">
    <source>
        <dbReference type="Proteomes" id="UP000219546"/>
    </source>
</evidence>
<evidence type="ECO:0000256" key="2">
    <source>
        <dbReference type="ARBA" id="ARBA00022692"/>
    </source>
</evidence>
<name>A0A285D0W8_9BACI</name>
<dbReference type="Proteomes" id="UP000219546">
    <property type="component" value="Unassembled WGS sequence"/>
</dbReference>
<evidence type="ECO:0000256" key="3">
    <source>
        <dbReference type="ARBA" id="ARBA00022968"/>
    </source>
</evidence>
<evidence type="ECO:0000256" key="1">
    <source>
        <dbReference type="ARBA" id="ARBA00006068"/>
    </source>
</evidence>
<dbReference type="InterPro" id="IPR050922">
    <property type="entry name" value="LytR/CpsA/Psr_CW_biosynth"/>
</dbReference>
<reference evidence="7 8" key="1">
    <citation type="submission" date="2017-08" db="EMBL/GenBank/DDBJ databases">
        <authorList>
            <person name="de Groot N.N."/>
        </authorList>
    </citation>
    <scope>NUCLEOTIDE SEQUENCE [LARGE SCALE GENOMIC DNA]</scope>
    <source>
        <strain evidence="7 8">JC228</strain>
    </source>
</reference>
<dbReference type="NCBIfam" id="TIGR00350">
    <property type="entry name" value="lytR_cpsA_psr"/>
    <property type="match status" value="1"/>
</dbReference>
<protein>
    <submittedName>
        <fullName evidence="7">LytR family transcriptional attenuator</fullName>
    </submittedName>
</protein>
<dbReference type="Gene3D" id="3.40.630.190">
    <property type="entry name" value="LCP protein"/>
    <property type="match status" value="1"/>
</dbReference>
<comment type="similarity">
    <text evidence="1">Belongs to the LytR/CpsA/Psr (LCP) family.</text>
</comment>